<dbReference type="PROSITE" id="PS51719">
    <property type="entry name" value="G_SEPTIN"/>
    <property type="match status" value="1"/>
</dbReference>
<feature type="domain" description="Septin-type G" evidence="1">
    <location>
        <begin position="1"/>
        <end position="82"/>
    </location>
</feature>
<proteinExistence type="predicted"/>
<evidence type="ECO:0000313" key="2">
    <source>
        <dbReference type="EMBL" id="EFN88492.1"/>
    </source>
</evidence>
<evidence type="ECO:0000313" key="3">
    <source>
        <dbReference type="Proteomes" id="UP000008237"/>
    </source>
</evidence>
<dbReference type="InterPro" id="IPR030379">
    <property type="entry name" value="G_SEPTIN_dom"/>
</dbReference>
<dbReference type="AlphaFoldDB" id="E2B738"/>
<dbReference type="InterPro" id="IPR027417">
    <property type="entry name" value="P-loop_NTPase"/>
</dbReference>
<accession>E2B738</accession>
<evidence type="ECO:0000259" key="1">
    <source>
        <dbReference type="PROSITE" id="PS51719"/>
    </source>
</evidence>
<gene>
    <name evidence="2" type="ORF">EAI_04015</name>
</gene>
<dbReference type="OrthoDB" id="416553at2759"/>
<dbReference type="GO" id="GO:0005525">
    <property type="term" value="F:GTP binding"/>
    <property type="evidence" value="ECO:0007669"/>
    <property type="project" value="InterPro"/>
</dbReference>
<reference evidence="2 3" key="1">
    <citation type="journal article" date="2010" name="Science">
        <title>Genomic comparison of the ants Camponotus floridanus and Harpegnathos saltator.</title>
        <authorList>
            <person name="Bonasio R."/>
            <person name="Zhang G."/>
            <person name="Ye C."/>
            <person name="Mutti N.S."/>
            <person name="Fang X."/>
            <person name="Qin N."/>
            <person name="Donahue G."/>
            <person name="Yang P."/>
            <person name="Li Q."/>
            <person name="Li C."/>
            <person name="Zhang P."/>
            <person name="Huang Z."/>
            <person name="Berger S.L."/>
            <person name="Reinberg D."/>
            <person name="Wang J."/>
            <person name="Liebig J."/>
        </authorList>
    </citation>
    <scope>NUCLEOTIDE SEQUENCE [LARGE SCALE GENOMIC DNA]</scope>
    <source>
        <strain evidence="2 3">R22 G/1</strain>
    </source>
</reference>
<dbReference type="Gene3D" id="3.40.50.300">
    <property type="entry name" value="P-loop containing nucleotide triphosphate hydrolases"/>
    <property type="match status" value="1"/>
</dbReference>
<dbReference type="STRING" id="610380.E2B738"/>
<sequence length="82" mass="9442">MEEIEGNGIKIYPLPDCDSDEDEDYKEQVRQLKEAVPFAVCGANTLLEVKGKRVRGRLYPWGVVEVENPDHCDFIKLRTMLM</sequence>
<dbReference type="Pfam" id="PF00735">
    <property type="entry name" value="Septin"/>
    <property type="match status" value="1"/>
</dbReference>
<name>E2B738_HARSA</name>
<organism evidence="3">
    <name type="scientific">Harpegnathos saltator</name>
    <name type="common">Jerdon's jumping ant</name>
    <dbReference type="NCBI Taxonomy" id="610380"/>
    <lineage>
        <taxon>Eukaryota</taxon>
        <taxon>Metazoa</taxon>
        <taxon>Ecdysozoa</taxon>
        <taxon>Arthropoda</taxon>
        <taxon>Hexapoda</taxon>
        <taxon>Insecta</taxon>
        <taxon>Pterygota</taxon>
        <taxon>Neoptera</taxon>
        <taxon>Endopterygota</taxon>
        <taxon>Hymenoptera</taxon>
        <taxon>Apocrita</taxon>
        <taxon>Aculeata</taxon>
        <taxon>Formicoidea</taxon>
        <taxon>Formicidae</taxon>
        <taxon>Ponerinae</taxon>
        <taxon>Ponerini</taxon>
        <taxon>Harpegnathos</taxon>
    </lineage>
</organism>
<dbReference type="EMBL" id="GL446105">
    <property type="protein sequence ID" value="EFN88492.1"/>
    <property type="molecule type" value="Genomic_DNA"/>
</dbReference>
<dbReference type="Proteomes" id="UP000008237">
    <property type="component" value="Unassembled WGS sequence"/>
</dbReference>
<dbReference type="InParanoid" id="E2B738"/>
<protein>
    <submittedName>
        <fullName evidence="2">Septin-1</fullName>
    </submittedName>
</protein>
<dbReference type="PANTHER" id="PTHR18884">
    <property type="entry name" value="SEPTIN"/>
    <property type="match status" value="1"/>
</dbReference>
<keyword evidence="3" id="KW-1185">Reference proteome</keyword>